<keyword evidence="1" id="KW-1005">Bacterial flagellum biogenesis</keyword>
<dbReference type="InterPro" id="IPR007809">
    <property type="entry name" value="FlgN-like"/>
</dbReference>
<dbReference type="Proteomes" id="UP001355653">
    <property type="component" value="Unassembled WGS sequence"/>
</dbReference>
<dbReference type="Gene3D" id="1.20.58.300">
    <property type="entry name" value="FlgN-like"/>
    <property type="match status" value="1"/>
</dbReference>
<accession>A0ABU6DCH8</accession>
<reference evidence="2 3" key="1">
    <citation type="submission" date="2023-03" db="EMBL/GenBank/DDBJ databases">
        <title>Bacillus Genome Sequencing.</title>
        <authorList>
            <person name="Dunlap C."/>
        </authorList>
    </citation>
    <scope>NUCLEOTIDE SEQUENCE [LARGE SCALE GENOMIC DNA]</scope>
    <source>
        <strain evidence="2 3">NRS-1351</strain>
    </source>
</reference>
<keyword evidence="3" id="KW-1185">Reference proteome</keyword>
<sequence>MSIQLLMETMSKLQEAHEALLVLAREKPRVLVKNDVEQLNNIVNKESRWIRGIQELNLERIQHIGSYLISRGYNPNPKITVADLVKIIFKAEEKQLLIQAQQKLVETMKTLKVENEINQQLIEQSLSFINYTVDLVLGVPEDDVIYQRPNQVPYGAKRPGLFDTKA</sequence>
<dbReference type="SUPFAM" id="SSF140566">
    <property type="entry name" value="FlgN-like"/>
    <property type="match status" value="1"/>
</dbReference>
<comment type="caution">
    <text evidence="2">The sequence shown here is derived from an EMBL/GenBank/DDBJ whole genome shotgun (WGS) entry which is preliminary data.</text>
</comment>
<proteinExistence type="predicted"/>
<evidence type="ECO:0000313" key="2">
    <source>
        <dbReference type="EMBL" id="MEB4795110.1"/>
    </source>
</evidence>
<organism evidence="2 3">
    <name type="scientific">Paenibacillus chondroitinus</name>
    <dbReference type="NCBI Taxonomy" id="59842"/>
    <lineage>
        <taxon>Bacteria</taxon>
        <taxon>Bacillati</taxon>
        <taxon>Bacillota</taxon>
        <taxon>Bacilli</taxon>
        <taxon>Bacillales</taxon>
        <taxon>Paenibacillaceae</taxon>
        <taxon>Paenibacillus</taxon>
    </lineage>
</organism>
<dbReference type="InterPro" id="IPR036679">
    <property type="entry name" value="FlgN-like_sf"/>
</dbReference>
<keyword evidence="2" id="KW-0969">Cilium</keyword>
<name>A0ABU6DCH8_9BACL</name>
<keyword evidence="2" id="KW-0966">Cell projection</keyword>
<protein>
    <submittedName>
        <fullName evidence="2">Flagellar protein FlgN</fullName>
    </submittedName>
</protein>
<evidence type="ECO:0000256" key="1">
    <source>
        <dbReference type="ARBA" id="ARBA00022795"/>
    </source>
</evidence>
<evidence type="ECO:0000313" key="3">
    <source>
        <dbReference type="Proteomes" id="UP001355653"/>
    </source>
</evidence>
<gene>
    <name evidence="2" type="ORF">P5G65_14485</name>
</gene>
<dbReference type="RefSeq" id="WP_127453343.1">
    <property type="nucleotide sequence ID" value="NZ_JAROBY010000022.1"/>
</dbReference>
<dbReference type="EMBL" id="JAROBY010000022">
    <property type="protein sequence ID" value="MEB4795110.1"/>
    <property type="molecule type" value="Genomic_DNA"/>
</dbReference>
<keyword evidence="2" id="KW-0282">Flagellum</keyword>
<dbReference type="Pfam" id="PF05130">
    <property type="entry name" value="FlgN"/>
    <property type="match status" value="1"/>
</dbReference>